<evidence type="ECO:0000256" key="2">
    <source>
        <dbReference type="ARBA" id="ARBA00022729"/>
    </source>
</evidence>
<evidence type="ECO:0000256" key="1">
    <source>
        <dbReference type="ARBA" id="ARBA00010088"/>
    </source>
</evidence>
<feature type="domain" description="Peptidase S33 tripeptidyl aminopeptidase-like C-terminal" evidence="7">
    <location>
        <begin position="427"/>
        <end position="522"/>
    </location>
</feature>
<evidence type="ECO:0000256" key="5">
    <source>
        <dbReference type="SAM" id="SignalP"/>
    </source>
</evidence>
<gene>
    <name evidence="8" type="ORF">HBF26_07740</name>
</gene>
<evidence type="ECO:0000256" key="4">
    <source>
        <dbReference type="SAM" id="MobiDB-lite"/>
    </source>
</evidence>
<dbReference type="Pfam" id="PF00561">
    <property type="entry name" value="Abhydrolase_1"/>
    <property type="match status" value="1"/>
</dbReference>
<keyword evidence="2 5" id="KW-0732">Signal</keyword>
<dbReference type="RefSeq" id="WP_167124742.1">
    <property type="nucleotide sequence ID" value="NZ_JAAQQR010000003.1"/>
</dbReference>
<dbReference type="InterPro" id="IPR000073">
    <property type="entry name" value="AB_hydrolase_1"/>
</dbReference>
<organism evidence="8 9">
    <name type="scientific">Luteibacter jiangsuensis</name>
    <dbReference type="NCBI Taxonomy" id="637577"/>
    <lineage>
        <taxon>Bacteria</taxon>
        <taxon>Pseudomonadati</taxon>
        <taxon>Pseudomonadota</taxon>
        <taxon>Gammaproteobacteria</taxon>
        <taxon>Lysobacterales</taxon>
        <taxon>Rhodanobacteraceae</taxon>
        <taxon>Luteibacter</taxon>
    </lineage>
</organism>
<name>A0ABX0Q2M6_9GAMM</name>
<evidence type="ECO:0000313" key="8">
    <source>
        <dbReference type="EMBL" id="NID04774.1"/>
    </source>
</evidence>
<feature type="region of interest" description="Disordered" evidence="4">
    <location>
        <begin position="538"/>
        <end position="563"/>
    </location>
</feature>
<dbReference type="Proteomes" id="UP001429601">
    <property type="component" value="Unassembled WGS sequence"/>
</dbReference>
<comment type="caution">
    <text evidence="8">The sequence shown here is derived from an EMBL/GenBank/DDBJ whole genome shotgun (WGS) entry which is preliminary data.</text>
</comment>
<accession>A0ABX0Q2M6</accession>
<evidence type="ECO:0000313" key="9">
    <source>
        <dbReference type="Proteomes" id="UP001429601"/>
    </source>
</evidence>
<evidence type="ECO:0000259" key="6">
    <source>
        <dbReference type="Pfam" id="PF00561"/>
    </source>
</evidence>
<evidence type="ECO:0000259" key="7">
    <source>
        <dbReference type="Pfam" id="PF08386"/>
    </source>
</evidence>
<reference evidence="8 9" key="1">
    <citation type="journal article" date="2011" name="Curr. Microbiol.">
        <title>Luteibacter jiangsuensis sp. nov.: a methamidophos-degrading bacterium isolated from a methamidophos-manufacturing factory.</title>
        <authorList>
            <person name="Wang L."/>
            <person name="Wang G.L."/>
            <person name="Li S.P."/>
            <person name="Jiang J.D."/>
        </authorList>
    </citation>
    <scope>NUCLEOTIDE SEQUENCE [LARGE SCALE GENOMIC DNA]</scope>
    <source>
        <strain evidence="8 9">CGMCC 1.10133</strain>
    </source>
</reference>
<dbReference type="Gene3D" id="3.40.50.1820">
    <property type="entry name" value="alpha/beta hydrolase"/>
    <property type="match status" value="1"/>
</dbReference>
<protein>
    <submittedName>
        <fullName evidence="8">Alpha/beta hydrolase</fullName>
    </submittedName>
</protein>
<dbReference type="SUPFAM" id="SSF53474">
    <property type="entry name" value="alpha/beta-Hydrolases"/>
    <property type="match status" value="1"/>
</dbReference>
<dbReference type="PANTHER" id="PTHR43248:SF29">
    <property type="entry name" value="TRIPEPTIDYL AMINOPEPTIDASE"/>
    <property type="match status" value="1"/>
</dbReference>
<dbReference type="InterPro" id="IPR029058">
    <property type="entry name" value="AB_hydrolase_fold"/>
</dbReference>
<feature type="signal peptide" evidence="5">
    <location>
        <begin position="1"/>
        <end position="30"/>
    </location>
</feature>
<dbReference type="PANTHER" id="PTHR43248">
    <property type="entry name" value="2-SUCCINYL-6-HYDROXY-2,4-CYCLOHEXADIENE-1-CARBOXYLATE SYNTHASE"/>
    <property type="match status" value="1"/>
</dbReference>
<comment type="similarity">
    <text evidence="1">Belongs to the peptidase S33 family.</text>
</comment>
<dbReference type="GO" id="GO:0016787">
    <property type="term" value="F:hydrolase activity"/>
    <property type="evidence" value="ECO:0007669"/>
    <property type="project" value="UniProtKB-KW"/>
</dbReference>
<dbReference type="Pfam" id="PF08386">
    <property type="entry name" value="Abhydrolase_4"/>
    <property type="match status" value="1"/>
</dbReference>
<dbReference type="EMBL" id="JAAQQR010000003">
    <property type="protein sequence ID" value="NID04774.1"/>
    <property type="molecule type" value="Genomic_DNA"/>
</dbReference>
<feature type="domain" description="AB hydrolase-1" evidence="6">
    <location>
        <begin position="116"/>
        <end position="259"/>
    </location>
</feature>
<dbReference type="InterPro" id="IPR013595">
    <property type="entry name" value="Pept_S33_TAP-like_C"/>
</dbReference>
<dbReference type="InterPro" id="IPR051601">
    <property type="entry name" value="Serine_prot/Carboxylest_S33"/>
</dbReference>
<evidence type="ECO:0000256" key="3">
    <source>
        <dbReference type="ARBA" id="ARBA00022801"/>
    </source>
</evidence>
<sequence>MLRLRTLAIAAGMFGILAASETTHATAAYAAPVPSLPIAWDTCPDAWVGSTPGRLRDRLQCATIQAPLDHAIRDGRTLAVGVIRVRAGVPSQREGSIFFNPGGPGIHPGRFLRSIVNGWADTDASDPHEGSKRLLADRFDVVAVNPRGLVGSTEVRCLDGLPGAHAYVPTHLDDVNWGFMTVAAASVVRACAAPAHAPYVNTEQHVHDMDMVRRSLGDARIHIYGASYGGMIAAWYAANYPQNTGRMLLDSTLDFTHDYVTAVRLNLRARHDTIQREVVQPVLDNPARFGFGRDPQAVASAIAHLPSRIREVWFAGMESPVELAAALLVAPWWRDARPPSYDAMEALIQRAPITPDAGMAERIRLAARLLATKLYAPPRTTPLFADSPEGDSVRSIVVCNDIPWVRSEQDIREGAQADAGRYWSYTGDTTMQELMCLQWGGSTARQPDLALLEQVPPFLMLQSDNDDTTPPSGAAHVLERFPNARLLMVRGSNVHGLFNFTLSPCIEGTAANYLLTGALPDTPTRVATCYGTQGNAADVMPNAPRRPTAAPTPAPAPAVHDEL</sequence>
<keyword evidence="9" id="KW-1185">Reference proteome</keyword>
<feature type="chain" id="PRO_5045892796" evidence="5">
    <location>
        <begin position="31"/>
        <end position="563"/>
    </location>
</feature>
<keyword evidence="3 8" id="KW-0378">Hydrolase</keyword>
<proteinExistence type="inferred from homology"/>